<gene>
    <name evidence="2" type="ORF">QYM36_011689</name>
</gene>
<protein>
    <recommendedName>
        <fullName evidence="4">TTF-type domain-containing protein</fullName>
    </recommendedName>
</protein>
<dbReference type="Proteomes" id="UP001187531">
    <property type="component" value="Unassembled WGS sequence"/>
</dbReference>
<dbReference type="PANTHER" id="PTHR45749:SF21">
    <property type="entry name" value="DUF4371 DOMAIN-CONTAINING PROTEIN"/>
    <property type="match status" value="1"/>
</dbReference>
<keyword evidence="3" id="KW-1185">Reference proteome</keyword>
<evidence type="ECO:0008006" key="4">
    <source>
        <dbReference type="Google" id="ProtNLM"/>
    </source>
</evidence>
<reference evidence="2" key="1">
    <citation type="submission" date="2023-07" db="EMBL/GenBank/DDBJ databases">
        <title>Chromosome-level genome assembly of Artemia franciscana.</title>
        <authorList>
            <person name="Jo E."/>
        </authorList>
    </citation>
    <scope>NUCLEOTIDE SEQUENCE</scope>
    <source>
        <tissue evidence="2">Whole body</tissue>
    </source>
</reference>
<evidence type="ECO:0000313" key="2">
    <source>
        <dbReference type="EMBL" id="KAK2713079.1"/>
    </source>
</evidence>
<organism evidence="2 3">
    <name type="scientific">Artemia franciscana</name>
    <name type="common">Brine shrimp</name>
    <name type="synonym">Artemia sanfranciscana</name>
    <dbReference type="NCBI Taxonomy" id="6661"/>
    <lineage>
        <taxon>Eukaryota</taxon>
        <taxon>Metazoa</taxon>
        <taxon>Ecdysozoa</taxon>
        <taxon>Arthropoda</taxon>
        <taxon>Crustacea</taxon>
        <taxon>Branchiopoda</taxon>
        <taxon>Anostraca</taxon>
        <taxon>Artemiidae</taxon>
        <taxon>Artemia</taxon>
    </lineage>
</organism>
<accession>A0AA88HSW4</accession>
<comment type="caution">
    <text evidence="2">The sequence shown here is derived from an EMBL/GenBank/DDBJ whole genome shotgun (WGS) entry which is preliminary data.</text>
</comment>
<sequence length="259" mass="29799">MSLSGAQKRKLEALKKEKEAENQSSLSRWIKKQKPSPCEPVQRHRRSSGPTDISFSSLDPPSQPKLVQYPAQVTANGKLKRSFNASYYGKHPWLEYSVQDDSVYCFYCRHFGGTSTLPGQRYGSRPFIDVGVRRWKDISNFLEKQTRSDRHKDSVVSWTKFKAIQTKELQSIASVLMTDRDNEIKENREHVKALLKVTALLGRLGTAFREHDETESSTNKGNFVEMCNLLAEYSPTLFNELQRRYGHYTSHECQNDLIS</sequence>
<feature type="compositionally biased region" description="Basic and acidic residues" evidence="1">
    <location>
        <begin position="9"/>
        <end position="21"/>
    </location>
</feature>
<dbReference type="AlphaFoldDB" id="A0AA88HSW4"/>
<name>A0AA88HSW4_ARTSF</name>
<feature type="non-terminal residue" evidence="2">
    <location>
        <position position="259"/>
    </location>
</feature>
<feature type="compositionally biased region" description="Polar residues" evidence="1">
    <location>
        <begin position="48"/>
        <end position="60"/>
    </location>
</feature>
<dbReference type="PANTHER" id="PTHR45749">
    <property type="match status" value="1"/>
</dbReference>
<evidence type="ECO:0000256" key="1">
    <source>
        <dbReference type="SAM" id="MobiDB-lite"/>
    </source>
</evidence>
<feature type="region of interest" description="Disordered" evidence="1">
    <location>
        <begin position="1"/>
        <end position="63"/>
    </location>
</feature>
<evidence type="ECO:0000313" key="3">
    <source>
        <dbReference type="Proteomes" id="UP001187531"/>
    </source>
</evidence>
<proteinExistence type="predicted"/>
<dbReference type="EMBL" id="JAVRJZ010000015">
    <property type="protein sequence ID" value="KAK2713079.1"/>
    <property type="molecule type" value="Genomic_DNA"/>
</dbReference>